<feature type="non-terminal residue" evidence="2">
    <location>
        <position position="60"/>
    </location>
</feature>
<dbReference type="AlphaFoldDB" id="A0A382V8D7"/>
<name>A0A382V8D7_9ZZZZ</name>
<organism evidence="2">
    <name type="scientific">marine metagenome</name>
    <dbReference type="NCBI Taxonomy" id="408172"/>
    <lineage>
        <taxon>unclassified sequences</taxon>
        <taxon>metagenomes</taxon>
        <taxon>ecological metagenomes</taxon>
    </lineage>
</organism>
<dbReference type="SUPFAM" id="SSF51197">
    <property type="entry name" value="Clavaminate synthase-like"/>
    <property type="match status" value="1"/>
</dbReference>
<dbReference type="Gene3D" id="3.60.130.10">
    <property type="entry name" value="Clavaminate synthase-like"/>
    <property type="match status" value="1"/>
</dbReference>
<dbReference type="EMBL" id="UINC01149614">
    <property type="protein sequence ID" value="SVD42198.1"/>
    <property type="molecule type" value="Genomic_DNA"/>
</dbReference>
<evidence type="ECO:0000256" key="1">
    <source>
        <dbReference type="ARBA" id="ARBA00023002"/>
    </source>
</evidence>
<dbReference type="InterPro" id="IPR042098">
    <property type="entry name" value="TauD-like_sf"/>
</dbReference>
<gene>
    <name evidence="2" type="ORF">METZ01_LOCUS395052</name>
</gene>
<protein>
    <submittedName>
        <fullName evidence="2">Uncharacterized protein</fullName>
    </submittedName>
</protein>
<sequence length="60" mass="6892">MTMEIKALNSYFGVEIHGIDLSDSIDDHLIRALTQALYENRVIIIRNQNLTENGYLELGR</sequence>
<reference evidence="2" key="1">
    <citation type="submission" date="2018-05" db="EMBL/GenBank/DDBJ databases">
        <authorList>
            <person name="Lanie J.A."/>
            <person name="Ng W.-L."/>
            <person name="Kazmierczak K.M."/>
            <person name="Andrzejewski T.M."/>
            <person name="Davidsen T.M."/>
            <person name="Wayne K.J."/>
            <person name="Tettelin H."/>
            <person name="Glass J.I."/>
            <person name="Rusch D."/>
            <person name="Podicherti R."/>
            <person name="Tsui H.-C.T."/>
            <person name="Winkler M.E."/>
        </authorList>
    </citation>
    <scope>NUCLEOTIDE SEQUENCE</scope>
</reference>
<dbReference type="GO" id="GO:0016491">
    <property type="term" value="F:oxidoreductase activity"/>
    <property type="evidence" value="ECO:0007669"/>
    <property type="project" value="UniProtKB-KW"/>
</dbReference>
<proteinExistence type="predicted"/>
<evidence type="ECO:0000313" key="2">
    <source>
        <dbReference type="EMBL" id="SVD42198.1"/>
    </source>
</evidence>
<keyword evidence="1" id="KW-0560">Oxidoreductase</keyword>
<accession>A0A382V8D7</accession>